<proteinExistence type="predicted"/>
<reference evidence="1" key="1">
    <citation type="journal article" date="2019" name="Transbound. Emerg. Dis.">
        <title>Extended sequencing of vaccine and wild-type capripoxvirus isolates provides insights into genes modulating virulence and host range.</title>
        <authorList>
            <person name="Biswas S."/>
            <person name="Noyce R.S."/>
            <person name="Babiuk L.A."/>
            <person name="Lung O."/>
            <person name="Bulach D.M."/>
            <person name="Bowden T.R."/>
            <person name="Boyle D.B."/>
            <person name="Babiuk S."/>
            <person name="Evans D.H."/>
        </authorList>
    </citation>
    <scope>NUCLEOTIDE SEQUENCE [LARGE SCALE GENOMIC DNA]</scope>
    <source>
        <strain evidence="1">Saudi Arabia vaccine</strain>
    </source>
</reference>
<dbReference type="EMBL" id="MN072627">
    <property type="protein sequence ID" value="QEJ79878.1"/>
    <property type="molecule type" value="Genomic_DNA"/>
</dbReference>
<organism evidence="1 2">
    <name type="scientific">Sheeppox virus</name>
    <name type="common">SPPV</name>
    <dbReference type="NCBI Taxonomy" id="10266"/>
    <lineage>
        <taxon>Viruses</taxon>
        <taxon>Varidnaviria</taxon>
        <taxon>Bamfordvirae</taxon>
        <taxon>Nucleocytoviricota</taxon>
        <taxon>Pokkesviricetes</taxon>
        <taxon>Chitovirales</taxon>
        <taxon>Poxviridae</taxon>
        <taxon>Chordopoxvirinae</taxon>
        <taxon>Capripoxvirus</taxon>
        <taxon>Capripoxvirus sheeppox</taxon>
    </lineage>
</organism>
<name>A0A5C0PTS1_SHEV</name>
<accession>A0A5C0PTS1</accession>
<organismHost>
    <name type="scientific">Ovis aries</name>
    <name type="common">Sheep</name>
    <dbReference type="NCBI Taxonomy" id="9940"/>
</organismHost>
<sequence length="33" mass="3894">MYFINKTKNILLYLKILTCAHLKNLGRCVKALR</sequence>
<dbReference type="Proteomes" id="UP000322607">
    <property type="component" value="Segment"/>
</dbReference>
<evidence type="ECO:0000313" key="1">
    <source>
        <dbReference type="EMBL" id="QEJ79878.1"/>
    </source>
</evidence>
<protein>
    <submittedName>
        <fullName evidence="1">Uncharacterized protein</fullName>
    </submittedName>
</protein>
<gene>
    <name evidence="1" type="ORF">SPX-vSaudiArabia_132</name>
</gene>
<evidence type="ECO:0000313" key="2">
    <source>
        <dbReference type="Proteomes" id="UP000322607"/>
    </source>
</evidence>